<name>A0ABQ4SD88_9HYPH</name>
<proteinExistence type="predicted"/>
<protein>
    <submittedName>
        <fullName evidence="3">HTH-type transcriptional repressor NsrR</fullName>
    </submittedName>
</protein>
<dbReference type="SUPFAM" id="SSF46785">
    <property type="entry name" value="Winged helix' DNA-binding domain"/>
    <property type="match status" value="1"/>
</dbReference>
<dbReference type="PANTHER" id="PTHR33221">
    <property type="entry name" value="WINGED HELIX-TURN-HELIX TRANSCRIPTIONAL REGULATOR, RRF2 FAMILY"/>
    <property type="match status" value="1"/>
</dbReference>
<organism evidence="3 4">
    <name type="scientific">Methylobacterium isbiliense</name>
    <dbReference type="NCBI Taxonomy" id="315478"/>
    <lineage>
        <taxon>Bacteria</taxon>
        <taxon>Pseudomonadati</taxon>
        <taxon>Pseudomonadota</taxon>
        <taxon>Alphaproteobacteria</taxon>
        <taxon>Hyphomicrobiales</taxon>
        <taxon>Methylobacteriaceae</taxon>
        <taxon>Methylobacterium</taxon>
    </lineage>
</organism>
<reference evidence="3" key="1">
    <citation type="journal article" date="2021" name="Front. Microbiol.">
        <title>Comprehensive Comparative Genomics and Phenotyping of Methylobacterium Species.</title>
        <authorList>
            <person name="Alessa O."/>
            <person name="Ogura Y."/>
            <person name="Fujitani Y."/>
            <person name="Takami H."/>
            <person name="Hayashi T."/>
            <person name="Sahin N."/>
            <person name="Tani A."/>
        </authorList>
    </citation>
    <scope>NUCLEOTIDE SEQUENCE</scope>
    <source>
        <strain evidence="3">DSM 17168</strain>
    </source>
</reference>
<comment type="caution">
    <text evidence="3">The sequence shown here is derived from an EMBL/GenBank/DDBJ whole genome shotgun (WGS) entry which is preliminary data.</text>
</comment>
<gene>
    <name evidence="3" type="primary">nsrR</name>
    <name evidence="3" type="ORF">GMJLKIPL_1563</name>
</gene>
<evidence type="ECO:0000313" key="4">
    <source>
        <dbReference type="Proteomes" id="UP001055153"/>
    </source>
</evidence>
<feature type="region of interest" description="Disordered" evidence="2">
    <location>
        <begin position="142"/>
        <end position="167"/>
    </location>
</feature>
<accession>A0ABQ4SD88</accession>
<reference evidence="3" key="2">
    <citation type="submission" date="2021-08" db="EMBL/GenBank/DDBJ databases">
        <authorList>
            <person name="Tani A."/>
            <person name="Ola A."/>
            <person name="Ogura Y."/>
            <person name="Katsura K."/>
            <person name="Hayashi T."/>
        </authorList>
    </citation>
    <scope>NUCLEOTIDE SEQUENCE</scope>
    <source>
        <strain evidence="3">DSM 17168</strain>
    </source>
</reference>
<keyword evidence="1" id="KW-0238">DNA-binding</keyword>
<dbReference type="RefSeq" id="WP_238234533.1">
    <property type="nucleotide sequence ID" value="NZ_BPQQ01000017.1"/>
</dbReference>
<dbReference type="EMBL" id="BPQQ01000017">
    <property type="protein sequence ID" value="GJD99645.1"/>
    <property type="molecule type" value="Genomic_DNA"/>
</dbReference>
<dbReference type="InterPro" id="IPR000944">
    <property type="entry name" value="Tscrpt_reg_Rrf2"/>
</dbReference>
<feature type="compositionally biased region" description="Pro residues" evidence="2">
    <location>
        <begin position="145"/>
        <end position="167"/>
    </location>
</feature>
<dbReference type="Proteomes" id="UP001055153">
    <property type="component" value="Unassembled WGS sequence"/>
</dbReference>
<sequence>MRLTRYTDYALRTLIYLGVHEPRQSSIAEIARAYGISENHLTKVVHQLGRLGLIRTIRGRGGGLRLARPPAEIVVGAVVRQTEEDLALVECFGGGACAITPSCRLKRALGEALAAFLEVLDGVTLADLVEGPVRTDLARLLDIPGPSPSPAPSPAPGLPPGAAPAVP</sequence>
<dbReference type="PANTHER" id="PTHR33221:SF4">
    <property type="entry name" value="HTH-TYPE TRANSCRIPTIONAL REPRESSOR NSRR"/>
    <property type="match status" value="1"/>
</dbReference>
<dbReference type="InterPro" id="IPR036388">
    <property type="entry name" value="WH-like_DNA-bd_sf"/>
</dbReference>
<evidence type="ECO:0000313" key="3">
    <source>
        <dbReference type="EMBL" id="GJD99645.1"/>
    </source>
</evidence>
<dbReference type="Pfam" id="PF02082">
    <property type="entry name" value="Rrf2"/>
    <property type="match status" value="1"/>
</dbReference>
<dbReference type="NCBIfam" id="TIGR00738">
    <property type="entry name" value="rrf2_super"/>
    <property type="match status" value="1"/>
</dbReference>
<evidence type="ECO:0000256" key="2">
    <source>
        <dbReference type="SAM" id="MobiDB-lite"/>
    </source>
</evidence>
<keyword evidence="4" id="KW-1185">Reference proteome</keyword>
<evidence type="ECO:0000256" key="1">
    <source>
        <dbReference type="ARBA" id="ARBA00023125"/>
    </source>
</evidence>
<dbReference type="PROSITE" id="PS51197">
    <property type="entry name" value="HTH_RRF2_2"/>
    <property type="match status" value="1"/>
</dbReference>
<dbReference type="InterPro" id="IPR036390">
    <property type="entry name" value="WH_DNA-bd_sf"/>
</dbReference>
<dbReference type="Gene3D" id="1.10.10.10">
    <property type="entry name" value="Winged helix-like DNA-binding domain superfamily/Winged helix DNA-binding domain"/>
    <property type="match status" value="1"/>
</dbReference>